<dbReference type="Pfam" id="PF13185">
    <property type="entry name" value="GAF_2"/>
    <property type="match status" value="1"/>
</dbReference>
<evidence type="ECO:0000313" key="5">
    <source>
        <dbReference type="Proteomes" id="UP000614469"/>
    </source>
</evidence>
<keyword evidence="2" id="KW-1133">Transmembrane helix</keyword>
<evidence type="ECO:0000313" key="4">
    <source>
        <dbReference type="EMBL" id="MBC8335574.1"/>
    </source>
</evidence>
<dbReference type="PANTHER" id="PTHR43156">
    <property type="entry name" value="STAGE II SPORULATION PROTEIN E-RELATED"/>
    <property type="match status" value="1"/>
</dbReference>
<dbReference type="PANTHER" id="PTHR43156:SF2">
    <property type="entry name" value="STAGE II SPORULATION PROTEIN E"/>
    <property type="match status" value="1"/>
</dbReference>
<dbReference type="Proteomes" id="UP000614469">
    <property type="component" value="Unassembled WGS sequence"/>
</dbReference>
<feature type="transmembrane region" description="Helical" evidence="2">
    <location>
        <begin position="159"/>
        <end position="176"/>
    </location>
</feature>
<name>A0A8J6NP86_9CHLR</name>
<feature type="transmembrane region" description="Helical" evidence="2">
    <location>
        <begin position="54"/>
        <end position="72"/>
    </location>
</feature>
<feature type="domain" description="GAF" evidence="3">
    <location>
        <begin position="248"/>
        <end position="396"/>
    </location>
</feature>
<feature type="transmembrane region" description="Helical" evidence="2">
    <location>
        <begin position="78"/>
        <end position="96"/>
    </location>
</feature>
<keyword evidence="2" id="KW-0812">Transmembrane</keyword>
<dbReference type="SUPFAM" id="SSF55781">
    <property type="entry name" value="GAF domain-like"/>
    <property type="match status" value="2"/>
</dbReference>
<dbReference type="InterPro" id="IPR029016">
    <property type="entry name" value="GAF-like_dom_sf"/>
</dbReference>
<keyword evidence="2" id="KW-0472">Membrane</keyword>
<keyword evidence="1" id="KW-0378">Hydrolase</keyword>
<evidence type="ECO:0000256" key="1">
    <source>
        <dbReference type="ARBA" id="ARBA00022801"/>
    </source>
</evidence>
<dbReference type="AlphaFoldDB" id="A0A8J6NP86"/>
<accession>A0A8J6NP86</accession>
<evidence type="ECO:0000259" key="3">
    <source>
        <dbReference type="SMART" id="SM00065"/>
    </source>
</evidence>
<dbReference type="InterPro" id="IPR052016">
    <property type="entry name" value="Bact_Sigma-Reg"/>
</dbReference>
<proteinExistence type="predicted"/>
<comment type="caution">
    <text evidence="4">The sequence shown here is derived from an EMBL/GenBank/DDBJ whole genome shotgun (WGS) entry which is preliminary data.</text>
</comment>
<sequence length="567" mass="62845">MLKGLVRWFSPPIFEDEEKTRLAGILNYLLLIVIFLLALLLLSRTIASTVNLNTLVTLGTLIIILISSWLMLKRGNVNSISVAVILFGWFAVFNLARGEGIRDTGIIAYFIVILIASVLLGWKASILVTIASVASVWYFAYLEGSGLFIPVYSSASENAIDITFILIISAALLFILDNGLRNAAKRAQANERRMEISNKELQILQVNLEQRVHERTLDLESSSTQIQKRASQLEAIADVASSVASLQEMDKLLPHITRTVSERFGYYHIGIFLLSENKQYAVLRASNSGGGQAMLARDHQLRVGQEGIVGSAVDLKTARIALDVGNDATYFDNPDLPNTHSEMALPLMIGNEVIGVLDVQSEETNAFSGEDIEGLSTLANQVAVAIENARLFQQSQDTLQELDTTFQRYLKNEWSRFGNLSDIIGYRARTTGLEAINEPLQMDGKTINNDSVYKLPVKLRNIVIGYLNVDLDKPVAQYTEDELEIIQATVDRFALALDNARLLEDTTRRAGRERLVSEITTKIRSTNDPQVMIQTALDELKEALGASKIELTTEIPNPGKIEDIEES</sequence>
<protein>
    <submittedName>
        <fullName evidence="4">GAF domain-containing protein</fullName>
    </submittedName>
</protein>
<dbReference type="EMBL" id="JACNJN010000114">
    <property type="protein sequence ID" value="MBC8335574.1"/>
    <property type="molecule type" value="Genomic_DNA"/>
</dbReference>
<dbReference type="GO" id="GO:0016791">
    <property type="term" value="F:phosphatase activity"/>
    <property type="evidence" value="ECO:0007669"/>
    <property type="project" value="TreeGrafter"/>
</dbReference>
<dbReference type="Gene3D" id="3.30.450.40">
    <property type="match status" value="3"/>
</dbReference>
<evidence type="ECO:0000256" key="2">
    <source>
        <dbReference type="SAM" id="Phobius"/>
    </source>
</evidence>
<feature type="transmembrane region" description="Helical" evidence="2">
    <location>
        <begin position="20"/>
        <end position="42"/>
    </location>
</feature>
<dbReference type="SMART" id="SM00065">
    <property type="entry name" value="GAF"/>
    <property type="match status" value="1"/>
</dbReference>
<gene>
    <name evidence="4" type="ORF">H8E29_09930</name>
</gene>
<dbReference type="InterPro" id="IPR003018">
    <property type="entry name" value="GAF"/>
</dbReference>
<reference evidence="4 5" key="1">
    <citation type="submission" date="2020-08" db="EMBL/GenBank/DDBJ databases">
        <title>Bridging the membrane lipid divide: bacteria of the FCB group superphylum have the potential to synthesize archaeal ether lipids.</title>
        <authorList>
            <person name="Villanueva L."/>
            <person name="Von Meijenfeldt F.A.B."/>
            <person name="Westbye A.B."/>
            <person name="Yadav S."/>
            <person name="Hopmans E.C."/>
            <person name="Dutilh B.E."/>
            <person name="Sinninghe Damste J.S."/>
        </authorList>
    </citation>
    <scope>NUCLEOTIDE SEQUENCE [LARGE SCALE GENOMIC DNA]</scope>
    <source>
        <strain evidence="4">NIOZ-UU36</strain>
    </source>
</reference>
<organism evidence="4 5">
    <name type="scientific">Candidatus Desulfolinea nitratireducens</name>
    <dbReference type="NCBI Taxonomy" id="2841698"/>
    <lineage>
        <taxon>Bacteria</taxon>
        <taxon>Bacillati</taxon>
        <taxon>Chloroflexota</taxon>
        <taxon>Anaerolineae</taxon>
        <taxon>Anaerolineales</taxon>
        <taxon>Anaerolineales incertae sedis</taxon>
        <taxon>Candidatus Desulfolinea</taxon>
    </lineage>
</organism>
<feature type="transmembrane region" description="Helical" evidence="2">
    <location>
        <begin position="108"/>
        <end position="139"/>
    </location>
</feature>